<protein>
    <recommendedName>
        <fullName evidence="4 7">Alanine racemase</fullName>
        <ecNumber evidence="4 7">5.1.1.1</ecNumber>
    </recommendedName>
</protein>
<dbReference type="GO" id="GO:0005829">
    <property type="term" value="C:cytosol"/>
    <property type="evidence" value="ECO:0007669"/>
    <property type="project" value="TreeGrafter"/>
</dbReference>
<comment type="function">
    <text evidence="7">Catalyzes the interconversion of L-alanine and D-alanine. May also act on other amino acids.</text>
</comment>
<dbReference type="SUPFAM" id="SSF50621">
    <property type="entry name" value="Alanine racemase C-terminal domain-like"/>
    <property type="match status" value="1"/>
</dbReference>
<dbReference type="PANTHER" id="PTHR30511:SF0">
    <property type="entry name" value="ALANINE RACEMASE, CATABOLIC-RELATED"/>
    <property type="match status" value="1"/>
</dbReference>
<dbReference type="PANTHER" id="PTHR30511">
    <property type="entry name" value="ALANINE RACEMASE"/>
    <property type="match status" value="1"/>
</dbReference>
<evidence type="ECO:0000256" key="1">
    <source>
        <dbReference type="ARBA" id="ARBA00000316"/>
    </source>
</evidence>
<dbReference type="PROSITE" id="PS00395">
    <property type="entry name" value="ALANINE_RACEMASE"/>
    <property type="match status" value="1"/>
</dbReference>
<gene>
    <name evidence="11" type="ORF">SAMN05421772_105107</name>
</gene>
<dbReference type="GO" id="GO:0030170">
    <property type="term" value="F:pyridoxal phosphate binding"/>
    <property type="evidence" value="ECO:0007669"/>
    <property type="project" value="UniProtKB-UniRule"/>
</dbReference>
<reference evidence="11 12" key="1">
    <citation type="submission" date="2017-01" db="EMBL/GenBank/DDBJ databases">
        <authorList>
            <person name="Varghese N."/>
            <person name="Submissions S."/>
        </authorList>
    </citation>
    <scope>NUCLEOTIDE SEQUENCE [LARGE SCALE GENOMIC DNA]</scope>
    <source>
        <strain evidence="11 12">DSM 18447</strain>
    </source>
</reference>
<comment type="pathway">
    <text evidence="7">Amino-acid biosynthesis; D-alanine biosynthesis; D-alanine from L-alanine: step 1/1.</text>
</comment>
<dbReference type="EMBL" id="FTOU01000005">
    <property type="protein sequence ID" value="SIS80294.1"/>
    <property type="molecule type" value="Genomic_DNA"/>
</dbReference>
<feature type="modified residue" description="N6-(pyridoxal phosphate)lysine" evidence="7 8">
    <location>
        <position position="37"/>
    </location>
</feature>
<dbReference type="Proteomes" id="UP000186216">
    <property type="component" value="Unassembled WGS sequence"/>
</dbReference>
<dbReference type="NCBIfam" id="TIGR00492">
    <property type="entry name" value="alr"/>
    <property type="match status" value="1"/>
</dbReference>
<dbReference type="Gene3D" id="3.20.20.10">
    <property type="entry name" value="Alanine racemase"/>
    <property type="match status" value="1"/>
</dbReference>
<dbReference type="GO" id="GO:0030632">
    <property type="term" value="P:D-alanine biosynthetic process"/>
    <property type="evidence" value="ECO:0007669"/>
    <property type="project" value="UniProtKB-UniRule"/>
</dbReference>
<evidence type="ECO:0000256" key="2">
    <source>
        <dbReference type="ARBA" id="ARBA00001933"/>
    </source>
</evidence>
<evidence type="ECO:0000256" key="8">
    <source>
        <dbReference type="PIRSR" id="PIRSR600821-50"/>
    </source>
</evidence>
<name>A0AA46A5F9_9RHOB</name>
<feature type="binding site" evidence="7 9">
    <location>
        <position position="128"/>
    </location>
    <ligand>
        <name>substrate</name>
    </ligand>
</feature>
<dbReference type="InterPro" id="IPR011079">
    <property type="entry name" value="Ala_racemase_C"/>
</dbReference>
<evidence type="ECO:0000256" key="7">
    <source>
        <dbReference type="HAMAP-Rule" id="MF_01201"/>
    </source>
</evidence>
<dbReference type="InterPro" id="IPR029066">
    <property type="entry name" value="PLP-binding_barrel"/>
</dbReference>
<dbReference type="CDD" id="cd00430">
    <property type="entry name" value="PLPDE_III_AR"/>
    <property type="match status" value="1"/>
</dbReference>
<evidence type="ECO:0000256" key="4">
    <source>
        <dbReference type="ARBA" id="ARBA00013089"/>
    </source>
</evidence>
<feature type="active site" description="Proton acceptor; specific for L-alanine" evidence="7">
    <location>
        <position position="242"/>
    </location>
</feature>
<feature type="binding site" evidence="7 9">
    <location>
        <position position="291"/>
    </location>
    <ligand>
        <name>substrate</name>
    </ligand>
</feature>
<dbReference type="SMART" id="SM01005">
    <property type="entry name" value="Ala_racemase_C"/>
    <property type="match status" value="1"/>
</dbReference>
<dbReference type="Pfam" id="PF00842">
    <property type="entry name" value="Ala_racemase_C"/>
    <property type="match status" value="1"/>
</dbReference>
<evidence type="ECO:0000313" key="11">
    <source>
        <dbReference type="EMBL" id="SIS80294.1"/>
    </source>
</evidence>
<evidence type="ECO:0000256" key="6">
    <source>
        <dbReference type="ARBA" id="ARBA00023235"/>
    </source>
</evidence>
<comment type="cofactor">
    <cofactor evidence="2 7 8">
        <name>pyridoxal 5'-phosphate</name>
        <dbReference type="ChEBI" id="CHEBI:597326"/>
    </cofactor>
</comment>
<dbReference type="SUPFAM" id="SSF51419">
    <property type="entry name" value="PLP-binding barrel"/>
    <property type="match status" value="1"/>
</dbReference>
<comment type="catalytic activity">
    <reaction evidence="1 7">
        <text>L-alanine = D-alanine</text>
        <dbReference type="Rhea" id="RHEA:20249"/>
        <dbReference type="ChEBI" id="CHEBI:57416"/>
        <dbReference type="ChEBI" id="CHEBI:57972"/>
        <dbReference type="EC" id="5.1.1.1"/>
    </reaction>
</comment>
<proteinExistence type="inferred from homology"/>
<keyword evidence="5 7" id="KW-0663">Pyridoxal phosphate</keyword>
<evidence type="ECO:0000313" key="12">
    <source>
        <dbReference type="Proteomes" id="UP000186216"/>
    </source>
</evidence>
<dbReference type="InterPro" id="IPR001608">
    <property type="entry name" value="Ala_racemase_N"/>
</dbReference>
<dbReference type="EC" id="5.1.1.1" evidence="4 7"/>
<keyword evidence="6 7" id="KW-0413">Isomerase</keyword>
<comment type="caution">
    <text evidence="11">The sequence shown here is derived from an EMBL/GenBank/DDBJ whole genome shotgun (WGS) entry which is preliminary data.</text>
</comment>
<feature type="domain" description="Alanine racemase C-terminal" evidence="10">
    <location>
        <begin position="221"/>
        <end position="344"/>
    </location>
</feature>
<feature type="active site" description="Proton acceptor; specific for D-alanine" evidence="7">
    <location>
        <position position="37"/>
    </location>
</feature>
<dbReference type="HAMAP" id="MF_01201">
    <property type="entry name" value="Ala_racemase"/>
    <property type="match status" value="1"/>
</dbReference>
<dbReference type="InterPro" id="IPR000821">
    <property type="entry name" value="Ala_racemase"/>
</dbReference>
<dbReference type="Gene3D" id="2.40.37.10">
    <property type="entry name" value="Lyase, Ornithine Decarboxylase, Chain A, domain 1"/>
    <property type="match status" value="1"/>
</dbReference>
<dbReference type="PRINTS" id="PR00992">
    <property type="entry name" value="ALARACEMASE"/>
</dbReference>
<comment type="similarity">
    <text evidence="3 7">Belongs to the alanine racemase family.</text>
</comment>
<dbReference type="GO" id="GO:0008784">
    <property type="term" value="F:alanine racemase activity"/>
    <property type="evidence" value="ECO:0007669"/>
    <property type="project" value="UniProtKB-UniRule"/>
</dbReference>
<evidence type="ECO:0000256" key="3">
    <source>
        <dbReference type="ARBA" id="ARBA00007880"/>
    </source>
</evidence>
<sequence length="344" mass="36329">MEESKAMGLQIDIAAIVANWKALAAKAPTARAAAVVKADGYGLGAAKVVPALYEAGARDFFVALANEGQAIRASLPDDATINVLSGHMEGADLEGLVPVINNPEQFFRDRAMRPEKPFAIQLDSGMNRLGMEAAEWAGIRDEALAAGPAFIMSHLACADEPEHPANALQLKAFREMTEGVGVPLSLAATGGILLGPDFHFDMVRPGVGLYGGMPFADAKPVVRLSLPVIQTREVQAGEIVGYGATWTADSPRRVATVAAGYADGILRMLSSSGASLYADGKACPIVGRVSMDLVTADVTHLDEIPAELELICPEQPIDAVAGYAGTIGYEILTSLRHRYKRAYL</sequence>
<dbReference type="AlphaFoldDB" id="A0AA46A5F9"/>
<accession>A0AA46A5F9</accession>
<dbReference type="InterPro" id="IPR020622">
    <property type="entry name" value="Ala_racemase_pyridoxalP-BS"/>
</dbReference>
<organism evidence="11 12">
    <name type="scientific">Paracoccus saliphilus</name>
    <dbReference type="NCBI Taxonomy" id="405559"/>
    <lineage>
        <taxon>Bacteria</taxon>
        <taxon>Pseudomonadati</taxon>
        <taxon>Pseudomonadota</taxon>
        <taxon>Alphaproteobacteria</taxon>
        <taxon>Rhodobacterales</taxon>
        <taxon>Paracoccaceae</taxon>
        <taxon>Paracoccus</taxon>
    </lineage>
</organism>
<evidence type="ECO:0000256" key="9">
    <source>
        <dbReference type="PIRSR" id="PIRSR600821-52"/>
    </source>
</evidence>
<dbReference type="Pfam" id="PF01168">
    <property type="entry name" value="Ala_racemase_N"/>
    <property type="match status" value="1"/>
</dbReference>
<evidence type="ECO:0000256" key="5">
    <source>
        <dbReference type="ARBA" id="ARBA00022898"/>
    </source>
</evidence>
<evidence type="ECO:0000259" key="10">
    <source>
        <dbReference type="SMART" id="SM01005"/>
    </source>
</evidence>
<dbReference type="InterPro" id="IPR009006">
    <property type="entry name" value="Ala_racemase/Decarboxylase_C"/>
</dbReference>